<evidence type="ECO:0000313" key="2">
    <source>
        <dbReference type="EMBL" id="UQC89904.1"/>
    </source>
</evidence>
<evidence type="ECO:0000256" key="1">
    <source>
        <dbReference type="SAM" id="SignalP"/>
    </source>
</evidence>
<evidence type="ECO:0008006" key="4">
    <source>
        <dbReference type="Google" id="ProtNLM"/>
    </source>
</evidence>
<dbReference type="RefSeq" id="XP_049151505.1">
    <property type="nucleotide sequence ID" value="XM_049294359.1"/>
</dbReference>
<evidence type="ECO:0000313" key="3">
    <source>
        <dbReference type="Proteomes" id="UP000830671"/>
    </source>
</evidence>
<keyword evidence="3" id="KW-1185">Reference proteome</keyword>
<accession>A0A9Q8WNJ0</accession>
<proteinExistence type="predicted"/>
<dbReference type="GeneID" id="73349369"/>
<sequence>MFWTPRSCRYFFSVANLCFSLLQRTISTNQPETRLCEHHHVKASTHQLFSCVRECDRKQPLSMLRPDA</sequence>
<protein>
    <recommendedName>
        <fullName evidence="4">Secreted protein</fullName>
    </recommendedName>
</protein>
<organism evidence="2 3">
    <name type="scientific">Colletotrichum lupini</name>
    <dbReference type="NCBI Taxonomy" id="145971"/>
    <lineage>
        <taxon>Eukaryota</taxon>
        <taxon>Fungi</taxon>
        <taxon>Dikarya</taxon>
        <taxon>Ascomycota</taxon>
        <taxon>Pezizomycotina</taxon>
        <taxon>Sordariomycetes</taxon>
        <taxon>Hypocreomycetidae</taxon>
        <taxon>Glomerellales</taxon>
        <taxon>Glomerellaceae</taxon>
        <taxon>Colletotrichum</taxon>
        <taxon>Colletotrichum acutatum species complex</taxon>
    </lineage>
</organism>
<keyword evidence="1" id="KW-0732">Signal</keyword>
<dbReference type="EMBL" id="CP019480">
    <property type="protein sequence ID" value="UQC89904.1"/>
    <property type="molecule type" value="Genomic_DNA"/>
</dbReference>
<dbReference type="AlphaFoldDB" id="A0A9Q8WNJ0"/>
<gene>
    <name evidence="2" type="ORF">CLUP02_15435</name>
</gene>
<feature type="chain" id="PRO_5040372737" description="Secreted protein" evidence="1">
    <location>
        <begin position="28"/>
        <end position="68"/>
    </location>
</feature>
<dbReference type="Proteomes" id="UP000830671">
    <property type="component" value="Chromosome 8"/>
</dbReference>
<name>A0A9Q8WNJ0_9PEZI</name>
<reference evidence="2" key="1">
    <citation type="journal article" date="2021" name="Mol. Plant Microbe Interact.">
        <title>Complete Genome Sequence of the Plant-Pathogenic Fungus Colletotrichum lupini.</title>
        <authorList>
            <person name="Baroncelli R."/>
            <person name="Pensec F."/>
            <person name="Da Lio D."/>
            <person name="Boufleur T."/>
            <person name="Vicente I."/>
            <person name="Sarrocco S."/>
            <person name="Picot A."/>
            <person name="Baraldi E."/>
            <person name="Sukno S."/>
            <person name="Thon M."/>
            <person name="Le Floch G."/>
        </authorList>
    </citation>
    <scope>NUCLEOTIDE SEQUENCE</scope>
    <source>
        <strain evidence="2">IMI 504893</strain>
    </source>
</reference>
<dbReference type="KEGG" id="clup:CLUP02_15435"/>
<feature type="signal peptide" evidence="1">
    <location>
        <begin position="1"/>
        <end position="27"/>
    </location>
</feature>